<accession>A0A4Y9SZY6</accession>
<keyword evidence="7" id="KW-1185">Reference proteome</keyword>
<evidence type="ECO:0000256" key="2">
    <source>
        <dbReference type="ARBA" id="ARBA00022989"/>
    </source>
</evidence>
<evidence type="ECO:0000256" key="1">
    <source>
        <dbReference type="ARBA" id="ARBA00022692"/>
    </source>
</evidence>
<feature type="domain" description="Major facilitator superfamily (MFS) profile" evidence="5">
    <location>
        <begin position="12"/>
        <end position="176"/>
    </location>
</feature>
<proteinExistence type="predicted"/>
<sequence length="176" mass="18305">MTSSSLRQDARVIGLVGLAHGVSHFYHLILAALFPWLKAGFNLTYAECGFLMTVFFVVSGVGQTLAGFVVDHVGPRKVLFAGLALLGVSALVLAAAPNYLMLLAGSMLAGLGNSVFHPADYTLLGQRVSKERMAHAFSVHGISGNLGWAAAPLFLAGTAAVSGWRSALLAAAVIPL</sequence>
<feature type="non-terminal residue" evidence="6">
    <location>
        <position position="176"/>
    </location>
</feature>
<evidence type="ECO:0000256" key="4">
    <source>
        <dbReference type="SAM" id="Phobius"/>
    </source>
</evidence>
<dbReference type="PANTHER" id="PTHR43129">
    <property type="entry name" value="FOSMIDOMYCIN RESISTANCE PROTEIN"/>
    <property type="match status" value="1"/>
</dbReference>
<organism evidence="6 7">
    <name type="scientific">Zemynaea arenosa</name>
    <dbReference type="NCBI Taxonomy" id="2561931"/>
    <lineage>
        <taxon>Bacteria</taxon>
        <taxon>Pseudomonadati</taxon>
        <taxon>Pseudomonadota</taxon>
        <taxon>Betaproteobacteria</taxon>
        <taxon>Burkholderiales</taxon>
        <taxon>Oxalobacteraceae</taxon>
        <taxon>Telluria group</taxon>
        <taxon>Zemynaea</taxon>
    </lineage>
</organism>
<keyword evidence="3 4" id="KW-0472">Membrane</keyword>
<dbReference type="PANTHER" id="PTHR43129:SF1">
    <property type="entry name" value="FOSMIDOMYCIN RESISTANCE PROTEIN"/>
    <property type="match status" value="1"/>
</dbReference>
<feature type="transmembrane region" description="Helical" evidence="4">
    <location>
        <begin position="12"/>
        <end position="37"/>
    </location>
</feature>
<name>A0A4Y9SZY6_9BURK</name>
<evidence type="ECO:0000313" key="6">
    <source>
        <dbReference type="EMBL" id="TFW30306.1"/>
    </source>
</evidence>
<reference evidence="6 7" key="1">
    <citation type="submission" date="2019-03" db="EMBL/GenBank/DDBJ databases">
        <title>Draft Genome Sequence of Massilia arenosa sp. nov., a Novel Massilia Species Isolated from a Sandy-loam Maize Soil.</title>
        <authorList>
            <person name="Raths R."/>
            <person name="Peta V."/>
            <person name="Bucking H."/>
        </authorList>
    </citation>
    <scope>NUCLEOTIDE SEQUENCE [LARGE SCALE GENOMIC DNA]</scope>
    <source>
        <strain evidence="6 7">MC02</strain>
    </source>
</reference>
<evidence type="ECO:0000313" key="7">
    <source>
        <dbReference type="Proteomes" id="UP000298438"/>
    </source>
</evidence>
<keyword evidence="1 4" id="KW-0812">Transmembrane</keyword>
<dbReference type="AlphaFoldDB" id="A0A4Y9SZY6"/>
<feature type="transmembrane region" description="Helical" evidence="4">
    <location>
        <begin position="78"/>
        <end position="96"/>
    </location>
</feature>
<dbReference type="InterPro" id="IPR011701">
    <property type="entry name" value="MFS"/>
</dbReference>
<dbReference type="GO" id="GO:0022857">
    <property type="term" value="F:transmembrane transporter activity"/>
    <property type="evidence" value="ECO:0007669"/>
    <property type="project" value="InterPro"/>
</dbReference>
<dbReference type="SUPFAM" id="SSF103473">
    <property type="entry name" value="MFS general substrate transporter"/>
    <property type="match status" value="1"/>
</dbReference>
<evidence type="ECO:0000259" key="5">
    <source>
        <dbReference type="PROSITE" id="PS50850"/>
    </source>
</evidence>
<dbReference type="RefSeq" id="WP_135205208.1">
    <property type="nucleotide sequence ID" value="NZ_SPVF01000004.1"/>
</dbReference>
<evidence type="ECO:0000256" key="3">
    <source>
        <dbReference type="ARBA" id="ARBA00023136"/>
    </source>
</evidence>
<dbReference type="Proteomes" id="UP000298438">
    <property type="component" value="Unassembled WGS sequence"/>
</dbReference>
<comment type="caution">
    <text evidence="6">The sequence shown here is derived from an EMBL/GenBank/DDBJ whole genome shotgun (WGS) entry which is preliminary data.</text>
</comment>
<dbReference type="OrthoDB" id="8520784at2"/>
<keyword evidence="2 4" id="KW-1133">Transmembrane helix</keyword>
<dbReference type="GO" id="GO:0005886">
    <property type="term" value="C:plasma membrane"/>
    <property type="evidence" value="ECO:0007669"/>
    <property type="project" value="TreeGrafter"/>
</dbReference>
<dbReference type="Gene3D" id="1.20.1250.20">
    <property type="entry name" value="MFS general substrate transporter like domains"/>
    <property type="match status" value="1"/>
</dbReference>
<gene>
    <name evidence="6" type="ORF">E4L96_00105</name>
</gene>
<dbReference type="InterPro" id="IPR036259">
    <property type="entry name" value="MFS_trans_sf"/>
</dbReference>
<feature type="transmembrane region" description="Helical" evidence="4">
    <location>
        <begin position="49"/>
        <end position="71"/>
    </location>
</feature>
<dbReference type="EMBL" id="SPVF01000004">
    <property type="protein sequence ID" value="TFW30306.1"/>
    <property type="molecule type" value="Genomic_DNA"/>
</dbReference>
<dbReference type="Pfam" id="PF07690">
    <property type="entry name" value="MFS_1"/>
    <property type="match status" value="1"/>
</dbReference>
<dbReference type="InterPro" id="IPR020846">
    <property type="entry name" value="MFS_dom"/>
</dbReference>
<dbReference type="PROSITE" id="PS50850">
    <property type="entry name" value="MFS"/>
    <property type="match status" value="1"/>
</dbReference>
<protein>
    <submittedName>
        <fullName evidence="6">MFS transporter</fullName>
    </submittedName>
</protein>